<keyword evidence="5" id="KW-0378">Hydrolase</keyword>
<dbReference type="GO" id="GO:0005576">
    <property type="term" value="C:extracellular region"/>
    <property type="evidence" value="ECO:0007669"/>
    <property type="project" value="TreeGrafter"/>
</dbReference>
<evidence type="ECO:0000256" key="1">
    <source>
        <dbReference type="ARBA" id="ARBA00004752"/>
    </source>
</evidence>
<evidence type="ECO:0000256" key="4">
    <source>
        <dbReference type="ARBA" id="ARBA00022679"/>
    </source>
</evidence>
<dbReference type="PANTHER" id="PTHR30582:SF24">
    <property type="entry name" value="L,D-TRANSPEPTIDASE ERFK_SRFK-RELATED"/>
    <property type="match status" value="1"/>
</dbReference>
<name>A0A7X3IH03_9BACL</name>
<dbReference type="GO" id="GO:0071972">
    <property type="term" value="F:peptidoglycan L,D-transpeptidase activity"/>
    <property type="evidence" value="ECO:0007669"/>
    <property type="project" value="TreeGrafter"/>
</dbReference>
<dbReference type="InterPro" id="IPR005490">
    <property type="entry name" value="LD_TPept_cat_dom"/>
</dbReference>
<feature type="region of interest" description="Disordered" evidence="10">
    <location>
        <begin position="124"/>
        <end position="144"/>
    </location>
</feature>
<keyword evidence="8 9" id="KW-0961">Cell wall biogenesis/degradation</keyword>
<dbReference type="InterPro" id="IPR038063">
    <property type="entry name" value="Transpep_catalytic_dom"/>
</dbReference>
<dbReference type="UniPathway" id="UPA00219"/>
<dbReference type="SUPFAM" id="SSF141523">
    <property type="entry name" value="L,D-transpeptidase catalytic domain-like"/>
    <property type="match status" value="1"/>
</dbReference>
<organism evidence="12 13">
    <name type="scientific">Paenibacillus dendrobii</name>
    <dbReference type="NCBI Taxonomy" id="2691084"/>
    <lineage>
        <taxon>Bacteria</taxon>
        <taxon>Bacillati</taxon>
        <taxon>Bacillota</taxon>
        <taxon>Bacilli</taxon>
        <taxon>Bacillales</taxon>
        <taxon>Paenibacillaceae</taxon>
        <taxon>Paenibacillus</taxon>
    </lineage>
</organism>
<feature type="region of interest" description="Disordered" evidence="10">
    <location>
        <begin position="300"/>
        <end position="324"/>
    </location>
</feature>
<evidence type="ECO:0000256" key="10">
    <source>
        <dbReference type="SAM" id="MobiDB-lite"/>
    </source>
</evidence>
<dbReference type="EMBL" id="WUBI01000001">
    <property type="protein sequence ID" value="MWV43782.1"/>
    <property type="molecule type" value="Genomic_DNA"/>
</dbReference>
<feature type="active site" description="Proton donor/acceptor" evidence="9">
    <location>
        <position position="405"/>
    </location>
</feature>
<dbReference type="Gene3D" id="2.40.440.10">
    <property type="entry name" value="L,D-transpeptidase catalytic domain-like"/>
    <property type="match status" value="1"/>
</dbReference>
<dbReference type="CDD" id="cd16913">
    <property type="entry name" value="YkuD_like"/>
    <property type="match status" value="1"/>
</dbReference>
<feature type="active site" description="Nucleophile" evidence="9">
    <location>
        <position position="421"/>
    </location>
</feature>
<dbReference type="GO" id="GO:0008360">
    <property type="term" value="P:regulation of cell shape"/>
    <property type="evidence" value="ECO:0007669"/>
    <property type="project" value="UniProtKB-UniRule"/>
</dbReference>
<dbReference type="GO" id="GO:0018104">
    <property type="term" value="P:peptidoglycan-protein cross-linking"/>
    <property type="evidence" value="ECO:0007669"/>
    <property type="project" value="TreeGrafter"/>
</dbReference>
<dbReference type="AlphaFoldDB" id="A0A7X3IH03"/>
<dbReference type="PANTHER" id="PTHR30582">
    <property type="entry name" value="L,D-TRANSPEPTIDASE"/>
    <property type="match status" value="1"/>
</dbReference>
<dbReference type="GO" id="GO:0016757">
    <property type="term" value="F:glycosyltransferase activity"/>
    <property type="evidence" value="ECO:0007669"/>
    <property type="project" value="UniProtKB-KW"/>
</dbReference>
<dbReference type="Pfam" id="PF03734">
    <property type="entry name" value="YkuD"/>
    <property type="match status" value="1"/>
</dbReference>
<dbReference type="InterPro" id="IPR011990">
    <property type="entry name" value="TPR-like_helical_dom_sf"/>
</dbReference>
<comment type="caution">
    <text evidence="12">The sequence shown here is derived from an EMBL/GenBank/DDBJ whole genome shotgun (WGS) entry which is preliminary data.</text>
</comment>
<dbReference type="PROSITE" id="PS52029">
    <property type="entry name" value="LD_TPASE"/>
    <property type="match status" value="1"/>
</dbReference>
<keyword evidence="7 9" id="KW-0573">Peptidoglycan synthesis</keyword>
<comment type="similarity">
    <text evidence="2">Belongs to the YkuD family.</text>
</comment>
<comment type="pathway">
    <text evidence="1 9">Cell wall biogenesis; peptidoglycan biosynthesis.</text>
</comment>
<protein>
    <submittedName>
        <fullName evidence="12">L,D-transpeptidase family protein</fullName>
    </submittedName>
</protein>
<evidence type="ECO:0000256" key="9">
    <source>
        <dbReference type="PROSITE-ProRule" id="PRU01373"/>
    </source>
</evidence>
<evidence type="ECO:0000256" key="6">
    <source>
        <dbReference type="ARBA" id="ARBA00022960"/>
    </source>
</evidence>
<evidence type="ECO:0000313" key="12">
    <source>
        <dbReference type="EMBL" id="MWV43782.1"/>
    </source>
</evidence>
<feature type="compositionally biased region" description="Polar residues" evidence="10">
    <location>
        <begin position="132"/>
        <end position="142"/>
    </location>
</feature>
<gene>
    <name evidence="12" type="ORF">GRF59_09050</name>
</gene>
<evidence type="ECO:0000259" key="11">
    <source>
        <dbReference type="PROSITE" id="PS52029"/>
    </source>
</evidence>
<feature type="domain" description="L,D-TPase catalytic" evidence="11">
    <location>
        <begin position="336"/>
        <end position="445"/>
    </location>
</feature>
<evidence type="ECO:0000256" key="7">
    <source>
        <dbReference type="ARBA" id="ARBA00022984"/>
    </source>
</evidence>
<sequence>MEEPVVNSLYLKKYVQMHPDNKMGWYLLGKEYEKEGQYGKANYCFNQSGGIYEAFETSKMPSDIWQEYESKLLQQAHEKHRRSVRMRRTLVILMLLLLAVVPSVDAPGQGKKVEEALLEKQTDGLKDLPNDSEGQSAPAENTSDPDRVMFTAAQEGGFGAGGLQIEPGPFTHTQLLRGKLAVLEMKKEGNWLLWGRHLPLGYTLENKGAGALSYQSYNSKTCNCQPSNASDLSEEAFAWTGEQEEQALLYSAIKAYKNNTGGFPEKLGDLLRPFPGNWVSGTTDGMKEAFQPLLQRVKAEAAGQEPPDSKQTAGGSKEAGAFSKTWGDKPFFEEPLKIIVDKGNHRLAVVSGRMILRNYKVGLGGIRTPEGNYVVTDKVMNPNGRSDGEFGSRGMQLSGTNYAIHGTNEPDSVGADESQGCVRMSKADVEELFDMVPMGTPVLISKGVLPDELLVPKERFQTKREQDQANPRKTYHWL</sequence>
<keyword evidence="4" id="KW-0808">Transferase</keyword>
<dbReference type="GO" id="GO:0071555">
    <property type="term" value="P:cell wall organization"/>
    <property type="evidence" value="ECO:0007669"/>
    <property type="project" value="UniProtKB-UniRule"/>
</dbReference>
<reference evidence="12 13" key="1">
    <citation type="submission" date="2019-12" db="EMBL/GenBank/DDBJ databases">
        <title>Paenibacillus sp. nov., an endophytic bacterium isolated from the stem of Dendrobium.</title>
        <authorList>
            <person name="Zhao R."/>
        </authorList>
    </citation>
    <scope>NUCLEOTIDE SEQUENCE [LARGE SCALE GENOMIC DNA]</scope>
    <source>
        <strain evidence="12 13">HJL G12</strain>
    </source>
</reference>
<dbReference type="Proteomes" id="UP000460318">
    <property type="component" value="Unassembled WGS sequence"/>
</dbReference>
<evidence type="ECO:0000313" key="13">
    <source>
        <dbReference type="Proteomes" id="UP000460318"/>
    </source>
</evidence>
<keyword evidence="6 9" id="KW-0133">Cell shape</keyword>
<evidence type="ECO:0000256" key="2">
    <source>
        <dbReference type="ARBA" id="ARBA00005992"/>
    </source>
</evidence>
<dbReference type="SUPFAM" id="SSF48452">
    <property type="entry name" value="TPR-like"/>
    <property type="match status" value="1"/>
</dbReference>
<accession>A0A7X3IH03</accession>
<keyword evidence="3" id="KW-0328">Glycosyltransferase</keyword>
<evidence type="ECO:0000256" key="3">
    <source>
        <dbReference type="ARBA" id="ARBA00022676"/>
    </source>
</evidence>
<proteinExistence type="inferred from homology"/>
<keyword evidence="13" id="KW-1185">Reference proteome</keyword>
<evidence type="ECO:0000256" key="8">
    <source>
        <dbReference type="ARBA" id="ARBA00023316"/>
    </source>
</evidence>
<dbReference type="InterPro" id="IPR050979">
    <property type="entry name" value="LD-transpeptidase"/>
</dbReference>
<evidence type="ECO:0000256" key="5">
    <source>
        <dbReference type="ARBA" id="ARBA00022801"/>
    </source>
</evidence>